<dbReference type="InterPro" id="IPR003961">
    <property type="entry name" value="FN3_dom"/>
</dbReference>
<dbReference type="GeneTree" id="ENSGT00940000165107"/>
<evidence type="ECO:0000256" key="1">
    <source>
        <dbReference type="ARBA" id="ARBA00004479"/>
    </source>
</evidence>
<evidence type="ECO:0000313" key="12">
    <source>
        <dbReference type="Proteomes" id="UP000694558"/>
    </source>
</evidence>
<keyword evidence="7" id="KW-0325">Glycoprotein</keyword>
<accession>A0A8D3ARD2</accession>
<evidence type="ECO:0000256" key="7">
    <source>
        <dbReference type="ARBA" id="ARBA00023180"/>
    </source>
</evidence>
<dbReference type="InterPro" id="IPR036116">
    <property type="entry name" value="FN3_sf"/>
</dbReference>
<keyword evidence="4 9" id="KW-1133">Transmembrane helix</keyword>
<dbReference type="Ensembl" id="ENSSMAT00000022545.2">
    <property type="protein sequence ID" value="ENSSMAP00000022287.2"/>
    <property type="gene ID" value="ENSSMAG00000013583.2"/>
</dbReference>
<dbReference type="GO" id="GO:0004896">
    <property type="term" value="F:cytokine receptor activity"/>
    <property type="evidence" value="ECO:0007669"/>
    <property type="project" value="TreeGrafter"/>
</dbReference>
<dbReference type="Gene3D" id="2.60.40.10">
    <property type="entry name" value="Immunoglobulins"/>
    <property type="match status" value="2"/>
</dbReference>
<keyword evidence="6" id="KW-0675">Receptor</keyword>
<feature type="domain" description="Fibronectin type-III" evidence="10">
    <location>
        <begin position="92"/>
        <end position="195"/>
    </location>
</feature>
<evidence type="ECO:0000256" key="6">
    <source>
        <dbReference type="ARBA" id="ARBA00023170"/>
    </source>
</evidence>
<keyword evidence="3" id="KW-0732">Signal</keyword>
<reference evidence="11" key="2">
    <citation type="submission" date="2025-08" db="UniProtKB">
        <authorList>
            <consortium name="Ensembl"/>
        </authorList>
    </citation>
    <scope>IDENTIFICATION</scope>
</reference>
<dbReference type="AlphaFoldDB" id="A0A8D3ARD2"/>
<evidence type="ECO:0000259" key="10">
    <source>
        <dbReference type="PROSITE" id="PS50853"/>
    </source>
</evidence>
<dbReference type="PANTHER" id="PTHR23037">
    <property type="entry name" value="CYTOKINE RECEPTOR"/>
    <property type="match status" value="1"/>
</dbReference>
<dbReference type="CDD" id="cd00063">
    <property type="entry name" value="FN3"/>
    <property type="match status" value="1"/>
</dbReference>
<organism evidence="11 12">
    <name type="scientific">Scophthalmus maximus</name>
    <name type="common">Turbot</name>
    <name type="synonym">Psetta maxima</name>
    <dbReference type="NCBI Taxonomy" id="52904"/>
    <lineage>
        <taxon>Eukaryota</taxon>
        <taxon>Metazoa</taxon>
        <taxon>Chordata</taxon>
        <taxon>Craniata</taxon>
        <taxon>Vertebrata</taxon>
        <taxon>Euteleostomi</taxon>
        <taxon>Actinopterygii</taxon>
        <taxon>Neopterygii</taxon>
        <taxon>Teleostei</taxon>
        <taxon>Neoteleostei</taxon>
        <taxon>Acanthomorphata</taxon>
        <taxon>Carangaria</taxon>
        <taxon>Pleuronectiformes</taxon>
        <taxon>Pleuronectoidei</taxon>
        <taxon>Scophthalmidae</taxon>
        <taxon>Scophthalmus</taxon>
    </lineage>
</organism>
<protein>
    <submittedName>
        <fullName evidence="11">Growth hormone receptor b</fullName>
    </submittedName>
</protein>
<dbReference type="GO" id="GO:0009897">
    <property type="term" value="C:external side of plasma membrane"/>
    <property type="evidence" value="ECO:0007669"/>
    <property type="project" value="TreeGrafter"/>
</dbReference>
<comment type="subcellular location">
    <subcellularLocation>
        <location evidence="1">Membrane</location>
        <topology evidence="1">Single-pass type I membrane protein</topology>
    </subcellularLocation>
</comment>
<evidence type="ECO:0000313" key="11">
    <source>
        <dbReference type="Ensembl" id="ENSSMAP00000022287.2"/>
    </source>
</evidence>
<evidence type="ECO:0000256" key="2">
    <source>
        <dbReference type="ARBA" id="ARBA00022692"/>
    </source>
</evidence>
<feature type="transmembrane region" description="Helical" evidence="9">
    <location>
        <begin position="199"/>
        <end position="221"/>
    </location>
</feature>
<evidence type="ECO:0000256" key="4">
    <source>
        <dbReference type="ARBA" id="ARBA00022989"/>
    </source>
</evidence>
<keyword evidence="5 9" id="KW-0472">Membrane</keyword>
<dbReference type="PANTHER" id="PTHR23037:SF46">
    <property type="entry name" value="INTERLEUKIN 5 RECEPTOR SUBUNIT ALPHA"/>
    <property type="match status" value="1"/>
</dbReference>
<dbReference type="InterPro" id="IPR025871">
    <property type="entry name" value="GHBP"/>
</dbReference>
<dbReference type="PROSITE" id="PS50853">
    <property type="entry name" value="FN3"/>
    <property type="match status" value="1"/>
</dbReference>
<evidence type="ECO:0000256" key="3">
    <source>
        <dbReference type="ARBA" id="ARBA00022729"/>
    </source>
</evidence>
<dbReference type="SUPFAM" id="SSF49265">
    <property type="entry name" value="Fibronectin type III"/>
    <property type="match status" value="2"/>
</dbReference>
<evidence type="ECO:0000256" key="9">
    <source>
        <dbReference type="SAM" id="Phobius"/>
    </source>
</evidence>
<dbReference type="Proteomes" id="UP000694558">
    <property type="component" value="Chromosome 16"/>
</dbReference>
<name>A0A8D3ARD2_SCOMX</name>
<feature type="region of interest" description="Disordered" evidence="8">
    <location>
        <begin position="396"/>
        <end position="420"/>
    </location>
</feature>
<proteinExistence type="predicted"/>
<feature type="region of interest" description="Disordered" evidence="8">
    <location>
        <begin position="351"/>
        <end position="373"/>
    </location>
</feature>
<dbReference type="InterPro" id="IPR013783">
    <property type="entry name" value="Ig-like_fold"/>
</dbReference>
<feature type="compositionally biased region" description="Low complexity" evidence="8">
    <location>
        <begin position="351"/>
        <end position="372"/>
    </location>
</feature>
<evidence type="ECO:0000256" key="8">
    <source>
        <dbReference type="SAM" id="MobiDB-lite"/>
    </source>
</evidence>
<reference evidence="11" key="1">
    <citation type="submission" date="2023-05" db="EMBL/GenBank/DDBJ databases">
        <title>High-quality long-read genome of Scophthalmus maximus.</title>
        <authorList>
            <person name="Lien S."/>
            <person name="Martinez P."/>
        </authorList>
    </citation>
    <scope>NUCLEOTIDE SEQUENCE [LARGE SCALE GENOMIC DNA]</scope>
</reference>
<keyword evidence="2 9" id="KW-0812">Transmembrane</keyword>
<dbReference type="Pfam" id="PF12772">
    <property type="entry name" value="GHBP"/>
    <property type="match status" value="2"/>
</dbReference>
<evidence type="ECO:0000256" key="5">
    <source>
        <dbReference type="ARBA" id="ARBA00023136"/>
    </source>
</evidence>
<sequence length="527" mass="57747">METFSCRWNVGAFQNLSEPGALRLFYYNKKPFLAQAWSECPHYSTERPNECFFNENHTDVWTNYRVQLRSADRAVLYDEIQLDVQDIVQPDPPVNLNWTLLNVSVTGTHYDVLLSWTPPQSADVETGWMRLQYEVQHRDVASDRWKAVDLVRSTHRYLYGLQTNVDNEVRVRCKMFAGKDFGEFSDSVFVHVPSKVSRFPVLALLIFGALCLVAILMLVLISQQEKLMFILLPPVPGPKIRGIDPELLKKGKLRELTSILGAPPDLRPELYNSDPWVEFIDLDMEEQGDRLTERDTDCLVDRSLSSNCSPLSVGFRDDDSGRASCCDPDLPVDPEVSPFLPLIPNRSLGGEPSCPAAAAAAEPSSPTAAEPPLVAPGREALYTQVSEVISSGKVLLSPEDRAEAEGTASRDTTADKGKEKNDFQLLAVNADHGGYTSELNAGKLSAKLSTADPAGGRASSSPCPYHESDATAVSSLASAPVYTVVEGVDVQNSLLLTPTPAPQLIIPKAVAVPDGYLTPELMGSVTP</sequence>